<protein>
    <submittedName>
        <fullName evidence="7">Str_synth domain-containing protein</fullName>
    </submittedName>
</protein>
<evidence type="ECO:0000256" key="2">
    <source>
        <dbReference type="ARBA" id="ARBA00022553"/>
    </source>
</evidence>
<keyword evidence="2" id="KW-0597">Phosphoprotein</keyword>
<dbReference type="InterPro" id="IPR011042">
    <property type="entry name" value="6-blade_b-propeller_TolB-like"/>
</dbReference>
<evidence type="ECO:0000313" key="6">
    <source>
        <dbReference type="Proteomes" id="UP000492821"/>
    </source>
</evidence>
<evidence type="ECO:0000256" key="4">
    <source>
        <dbReference type="SAM" id="SignalP"/>
    </source>
</evidence>
<evidence type="ECO:0000313" key="7">
    <source>
        <dbReference type="WBParaSite" id="Pan_g14104.t1"/>
    </source>
</evidence>
<dbReference type="WBParaSite" id="Pan_g14104.t1">
    <property type="protein sequence ID" value="Pan_g14104.t1"/>
    <property type="gene ID" value="Pan_g14104"/>
</dbReference>
<dbReference type="Pfam" id="PF03088">
    <property type="entry name" value="Str_synth"/>
    <property type="match status" value="1"/>
</dbReference>
<dbReference type="InterPro" id="IPR018119">
    <property type="entry name" value="Strictosidine_synth_cons-reg"/>
</dbReference>
<keyword evidence="6" id="KW-1185">Reference proteome</keyword>
<dbReference type="SUPFAM" id="SSF63829">
    <property type="entry name" value="Calcium-dependent phosphotriesterase"/>
    <property type="match status" value="1"/>
</dbReference>
<dbReference type="AlphaFoldDB" id="A0A7E4UXT9"/>
<dbReference type="Gene3D" id="2.120.10.30">
    <property type="entry name" value="TolB, C-terminal domain"/>
    <property type="match status" value="1"/>
</dbReference>
<dbReference type="Proteomes" id="UP000492821">
    <property type="component" value="Unassembled WGS sequence"/>
</dbReference>
<comment type="similarity">
    <text evidence="1">Belongs to the strictosidine synthase family.</text>
</comment>
<feature type="signal peptide" evidence="4">
    <location>
        <begin position="1"/>
        <end position="19"/>
    </location>
</feature>
<dbReference type="PANTHER" id="PTHR10426:SF88">
    <property type="entry name" value="ADIPOCYTE PLASMA MEMBRANE-ASSOCIATED PROTEIN HEMOMUCIN-RELATED"/>
    <property type="match status" value="1"/>
</dbReference>
<dbReference type="Pfam" id="PF20067">
    <property type="entry name" value="SSL_N"/>
    <property type="match status" value="1"/>
</dbReference>
<reference evidence="6" key="1">
    <citation type="journal article" date="2013" name="Genetics">
        <title>The draft genome and transcriptome of Panagrellus redivivus are shaped by the harsh demands of a free-living lifestyle.</title>
        <authorList>
            <person name="Srinivasan J."/>
            <person name="Dillman A.R."/>
            <person name="Macchietto M.G."/>
            <person name="Heikkinen L."/>
            <person name="Lakso M."/>
            <person name="Fracchia K.M."/>
            <person name="Antoshechkin I."/>
            <person name="Mortazavi A."/>
            <person name="Wong G."/>
            <person name="Sternberg P.W."/>
        </authorList>
    </citation>
    <scope>NUCLEOTIDE SEQUENCE [LARGE SCALE GENOMIC DNA]</scope>
    <source>
        <strain evidence="6">MT8872</strain>
    </source>
</reference>
<keyword evidence="4" id="KW-0732">Signal</keyword>
<organism evidence="6 7">
    <name type="scientific">Panagrellus redivivus</name>
    <name type="common">Microworm</name>
    <dbReference type="NCBI Taxonomy" id="6233"/>
    <lineage>
        <taxon>Eukaryota</taxon>
        <taxon>Metazoa</taxon>
        <taxon>Ecdysozoa</taxon>
        <taxon>Nematoda</taxon>
        <taxon>Chromadorea</taxon>
        <taxon>Rhabditida</taxon>
        <taxon>Tylenchina</taxon>
        <taxon>Panagrolaimomorpha</taxon>
        <taxon>Panagrolaimoidea</taxon>
        <taxon>Panagrolaimidae</taxon>
        <taxon>Panagrellus</taxon>
    </lineage>
</organism>
<evidence type="ECO:0000256" key="3">
    <source>
        <dbReference type="ARBA" id="ARBA00023180"/>
    </source>
</evidence>
<dbReference type="GO" id="GO:0012505">
    <property type="term" value="C:endomembrane system"/>
    <property type="evidence" value="ECO:0007669"/>
    <property type="project" value="TreeGrafter"/>
</dbReference>
<feature type="domain" description="Strictosidine synthase conserved region" evidence="5">
    <location>
        <begin position="162"/>
        <end position="248"/>
    </location>
</feature>
<reference evidence="7" key="2">
    <citation type="submission" date="2020-10" db="UniProtKB">
        <authorList>
            <consortium name="WormBaseParasite"/>
        </authorList>
    </citation>
    <scope>IDENTIFICATION</scope>
</reference>
<feature type="chain" id="PRO_5028942223" evidence="4">
    <location>
        <begin position="20"/>
        <end position="377"/>
    </location>
</feature>
<dbReference type="PANTHER" id="PTHR10426">
    <property type="entry name" value="STRICTOSIDINE SYNTHASE-RELATED"/>
    <property type="match status" value="1"/>
</dbReference>
<accession>A0A7E4UXT9</accession>
<name>A0A7E4UXT9_PANRE</name>
<evidence type="ECO:0000259" key="5">
    <source>
        <dbReference type="Pfam" id="PF03088"/>
    </source>
</evidence>
<keyword evidence="3" id="KW-0325">Glycoprotein</keyword>
<sequence length="377" mass="41789">MSTKTVILVAAFAIGYLQLLPNETRELSYPYVEFPNAPKYTGVLAPNKVLESAEILFKGQLEGPESIVIEGDTQYVAVINEVVQITKDKIVKRIPVTKTKNCDKNITPACGRPLGLRRLDKTRLIVADGILGLITVDTETSKVEVLLPAETIVEGHPVRYVDDLDLVDKDTVIFSDATWICNSVNTSSCIVPALPTGRIYKFHIPSKSVSLLADNLYFANGVQLHPSKDSVLFTETVRARAYRYYLTGPRQGVKEIFHENLPVHPDNLRASSDGKYIYIAGATARVPEKFDFIQLLFANPTIRWVLHTFVPSTTLDKLASPAEYGIALKLDLNGKIVASYHAPKGPVNRISQLSDDGKTLYICSYENDFLARIPLPK</sequence>
<dbReference type="GO" id="GO:0016787">
    <property type="term" value="F:hydrolase activity"/>
    <property type="evidence" value="ECO:0007669"/>
    <property type="project" value="TreeGrafter"/>
</dbReference>
<proteinExistence type="inferred from homology"/>
<evidence type="ECO:0000256" key="1">
    <source>
        <dbReference type="ARBA" id="ARBA00009191"/>
    </source>
</evidence>